<evidence type="ECO:0008006" key="5">
    <source>
        <dbReference type="Google" id="ProtNLM"/>
    </source>
</evidence>
<dbReference type="EMBL" id="KV700115">
    <property type="protein sequence ID" value="OCF51490.1"/>
    <property type="molecule type" value="Genomic_DNA"/>
</dbReference>
<dbReference type="GeneID" id="30170573"/>
<evidence type="ECO:0000313" key="3">
    <source>
        <dbReference type="EMBL" id="WWC70715.1"/>
    </source>
</evidence>
<proteinExistence type="predicted"/>
<keyword evidence="4" id="KW-1185">Reference proteome</keyword>
<reference evidence="3" key="2">
    <citation type="submission" date="2013-07" db="EMBL/GenBank/DDBJ databases">
        <authorList>
            <consortium name="The Broad Institute Genome Sequencing Platform"/>
            <person name="Cuomo C."/>
            <person name="Litvintseva A."/>
            <person name="Chen Y."/>
            <person name="Heitman J."/>
            <person name="Sun S."/>
            <person name="Springer D."/>
            <person name="Dromer F."/>
            <person name="Young S.K."/>
            <person name="Zeng Q."/>
            <person name="Gargeya S."/>
            <person name="Fitzgerald M."/>
            <person name="Abouelleil A."/>
            <person name="Alvarado L."/>
            <person name="Berlin A.M."/>
            <person name="Chapman S.B."/>
            <person name="Dewar J."/>
            <person name="Goldberg J."/>
            <person name="Griggs A."/>
            <person name="Gujja S."/>
            <person name="Hansen M."/>
            <person name="Howarth C."/>
            <person name="Imamovic A."/>
            <person name="Larimer J."/>
            <person name="McCowan C."/>
            <person name="Murphy C."/>
            <person name="Pearson M."/>
            <person name="Priest M."/>
            <person name="Roberts A."/>
            <person name="Saif S."/>
            <person name="Shea T."/>
            <person name="Sykes S."/>
            <person name="Wortman J."/>
            <person name="Nusbaum C."/>
            <person name="Birren B."/>
        </authorList>
    </citation>
    <scope>NUCLEOTIDE SEQUENCE</scope>
    <source>
        <strain evidence="3">CBS 10737</strain>
    </source>
</reference>
<evidence type="ECO:0000256" key="1">
    <source>
        <dbReference type="SAM" id="MobiDB-lite"/>
    </source>
</evidence>
<gene>
    <name evidence="2" type="ORF">I206_02204</name>
    <name evidence="3" type="ORF">I206_104666</name>
</gene>
<dbReference type="OrthoDB" id="2559625at2759"/>
<accession>A0A1B9I7F2</accession>
<name>A0A1B9I7F2_9TREE</name>
<feature type="region of interest" description="Disordered" evidence="1">
    <location>
        <begin position="70"/>
        <end position="98"/>
    </location>
</feature>
<reference evidence="2" key="3">
    <citation type="submission" date="2016-07" db="EMBL/GenBank/DDBJ databases">
        <title>Evolution of pathogenesis and genome organization in the Tremellales.</title>
        <authorList>
            <person name="Cuomo C."/>
            <person name="Litvintseva A."/>
            <person name="Heitman J."/>
            <person name="Chen Y."/>
            <person name="Sun S."/>
            <person name="Springer D."/>
            <person name="Dromer F."/>
            <person name="Young S."/>
            <person name="Zeng Q."/>
            <person name="Chapman S."/>
            <person name="Gujja S."/>
            <person name="Saif S."/>
            <person name="Birren B."/>
        </authorList>
    </citation>
    <scope>NUCLEOTIDE SEQUENCE</scope>
    <source>
        <strain evidence="2">CBS 10737</strain>
    </source>
</reference>
<dbReference type="AlphaFoldDB" id="A0A1B9I7F2"/>
<dbReference type="Proteomes" id="UP000094020">
    <property type="component" value="Chromosome 6"/>
</dbReference>
<protein>
    <recommendedName>
        <fullName evidence="5">Ubiquitin-like domain-containing protein</fullName>
    </recommendedName>
</protein>
<evidence type="ECO:0000313" key="2">
    <source>
        <dbReference type="EMBL" id="OCF51490.1"/>
    </source>
</evidence>
<dbReference type="Gene3D" id="3.10.20.90">
    <property type="entry name" value="Phosphatidylinositol 3-kinase Catalytic Subunit, Chain A, domain 1"/>
    <property type="match status" value="1"/>
</dbReference>
<dbReference type="KEGG" id="kpin:30170573"/>
<reference evidence="2" key="1">
    <citation type="submission" date="2013-07" db="EMBL/GenBank/DDBJ databases">
        <title>The Genome Sequence of Cryptococcus pinus CBS10737.</title>
        <authorList>
            <consortium name="The Broad Institute Genome Sequencing Platform"/>
            <person name="Cuomo C."/>
            <person name="Litvintseva A."/>
            <person name="Chen Y."/>
            <person name="Heitman J."/>
            <person name="Sun S."/>
            <person name="Springer D."/>
            <person name="Dromer F."/>
            <person name="Young S.K."/>
            <person name="Zeng Q."/>
            <person name="Gargeya S."/>
            <person name="Fitzgerald M."/>
            <person name="Abouelleil A."/>
            <person name="Alvarado L."/>
            <person name="Berlin A.M."/>
            <person name="Chapman S.B."/>
            <person name="Dewar J."/>
            <person name="Goldberg J."/>
            <person name="Griggs A."/>
            <person name="Gujja S."/>
            <person name="Hansen M."/>
            <person name="Howarth C."/>
            <person name="Imamovic A."/>
            <person name="Larimer J."/>
            <person name="McCowan C."/>
            <person name="Murphy C."/>
            <person name="Pearson M."/>
            <person name="Priest M."/>
            <person name="Roberts A."/>
            <person name="Saif S."/>
            <person name="Shea T."/>
            <person name="Sykes S."/>
            <person name="Wortman J."/>
            <person name="Nusbaum C."/>
            <person name="Birren B."/>
        </authorList>
    </citation>
    <scope>NUCLEOTIDE SEQUENCE [LARGE SCALE GENOMIC DNA]</scope>
    <source>
        <strain evidence="2">CBS 10737</strain>
    </source>
</reference>
<dbReference type="RefSeq" id="XP_019012709.1">
    <property type="nucleotide sequence ID" value="XM_019153969.1"/>
</dbReference>
<evidence type="ECO:0000313" key="4">
    <source>
        <dbReference type="Proteomes" id="UP000094020"/>
    </source>
</evidence>
<dbReference type="EMBL" id="CP144524">
    <property type="protein sequence ID" value="WWC70715.1"/>
    <property type="molecule type" value="Genomic_DNA"/>
</dbReference>
<reference evidence="3" key="4">
    <citation type="submission" date="2024-02" db="EMBL/GenBank/DDBJ databases">
        <title>Comparative genomics of Cryptococcus and Kwoniella reveals pathogenesis evolution and contrasting modes of karyotype evolution via chromosome fusion or intercentromeric recombination.</title>
        <authorList>
            <person name="Coelho M.A."/>
            <person name="David-Palma M."/>
            <person name="Shea T."/>
            <person name="Bowers K."/>
            <person name="McGinley-Smith S."/>
            <person name="Mohammad A.W."/>
            <person name="Gnirke A."/>
            <person name="Yurkov A.M."/>
            <person name="Nowrousian M."/>
            <person name="Sun S."/>
            <person name="Cuomo C.A."/>
            <person name="Heitman J."/>
        </authorList>
    </citation>
    <scope>NUCLEOTIDE SEQUENCE</scope>
    <source>
        <strain evidence="3">CBS 10737</strain>
    </source>
</reference>
<sequence length="125" mass="14591">MSPNKEIQVTLYEIKRVENGRPVCDNKPYPSTIRMNEKLEMLFNKWQKEREPETPLREFEFLLYQRRHDEPETGMTSGGGQSPNKGAIRLKGDQTPEQVHMQDGARIFVKREDLQCSTEQEPQVA</sequence>
<organism evidence="2">
    <name type="scientific">Kwoniella pini CBS 10737</name>
    <dbReference type="NCBI Taxonomy" id="1296096"/>
    <lineage>
        <taxon>Eukaryota</taxon>
        <taxon>Fungi</taxon>
        <taxon>Dikarya</taxon>
        <taxon>Basidiomycota</taxon>
        <taxon>Agaricomycotina</taxon>
        <taxon>Tremellomycetes</taxon>
        <taxon>Tremellales</taxon>
        <taxon>Cryptococcaceae</taxon>
        <taxon>Kwoniella</taxon>
    </lineage>
</organism>